<dbReference type="InterPro" id="IPR029063">
    <property type="entry name" value="SAM-dependent_MTases_sf"/>
</dbReference>
<protein>
    <submittedName>
        <fullName evidence="1">Methyltransferase</fullName>
    </submittedName>
</protein>
<reference evidence="1 2" key="1">
    <citation type="submission" date="2018-05" db="EMBL/GenBank/DDBJ databases">
        <title>Pararhodobacter marina sp. nov., isolated from deep-sea water of the Indian Ocean.</title>
        <authorList>
            <person name="Lai Q.Sr."/>
            <person name="Liu X."/>
            <person name="Shao Z."/>
        </authorList>
    </citation>
    <scope>NUCLEOTIDE SEQUENCE [LARGE SCALE GENOMIC DNA]</scope>
    <source>
        <strain evidence="1 2">CIC4N-9</strain>
    </source>
</reference>
<dbReference type="SUPFAM" id="SSF53335">
    <property type="entry name" value="S-adenosyl-L-methionine-dependent methyltransferases"/>
    <property type="match status" value="1"/>
</dbReference>
<dbReference type="Pfam" id="PF05401">
    <property type="entry name" value="NodS"/>
    <property type="match status" value="1"/>
</dbReference>
<dbReference type="PANTHER" id="PTHR43861:SF1">
    <property type="entry name" value="TRANS-ACONITATE 2-METHYLTRANSFERASE"/>
    <property type="match status" value="1"/>
</dbReference>
<dbReference type="GO" id="GO:0009312">
    <property type="term" value="P:oligosaccharide biosynthetic process"/>
    <property type="evidence" value="ECO:0007669"/>
    <property type="project" value="InterPro"/>
</dbReference>
<proteinExistence type="predicted"/>
<accession>A0A2U2CIN1</accession>
<evidence type="ECO:0000313" key="2">
    <source>
        <dbReference type="Proteomes" id="UP000244940"/>
    </source>
</evidence>
<dbReference type="RefSeq" id="WP_109531527.1">
    <property type="nucleotide sequence ID" value="NZ_QEYD01000001.1"/>
</dbReference>
<dbReference type="Gene3D" id="3.40.50.150">
    <property type="entry name" value="Vaccinia Virus protein VP39"/>
    <property type="match status" value="1"/>
</dbReference>
<dbReference type="GeneID" id="94363568"/>
<organism evidence="1 2">
    <name type="scientific">Pararhodobacter marinus</name>
    <dbReference type="NCBI Taxonomy" id="2184063"/>
    <lineage>
        <taxon>Bacteria</taxon>
        <taxon>Pseudomonadati</taxon>
        <taxon>Pseudomonadota</taxon>
        <taxon>Alphaproteobacteria</taxon>
        <taxon>Rhodobacterales</taxon>
        <taxon>Paracoccaceae</taxon>
        <taxon>Pararhodobacter</taxon>
    </lineage>
</organism>
<gene>
    <name evidence="1" type="ORF">C4N9_01565</name>
</gene>
<keyword evidence="1" id="KW-0489">Methyltransferase</keyword>
<dbReference type="Proteomes" id="UP000244940">
    <property type="component" value="Unassembled WGS sequence"/>
</dbReference>
<evidence type="ECO:0000313" key="1">
    <source>
        <dbReference type="EMBL" id="PWE31726.1"/>
    </source>
</evidence>
<dbReference type="CDD" id="cd02440">
    <property type="entry name" value="AdoMet_MTases"/>
    <property type="match status" value="1"/>
</dbReference>
<dbReference type="InterPro" id="IPR008715">
    <property type="entry name" value="SAM-MeTfrase_NodS-like"/>
</dbReference>
<dbReference type="AlphaFoldDB" id="A0A2U2CIN1"/>
<comment type="caution">
    <text evidence="1">The sequence shown here is derived from an EMBL/GenBank/DDBJ whole genome shotgun (WGS) entry which is preliminary data.</text>
</comment>
<keyword evidence="1" id="KW-0808">Transferase</keyword>
<keyword evidence="2" id="KW-1185">Reference proteome</keyword>
<dbReference type="EMBL" id="QEYD01000001">
    <property type="protein sequence ID" value="PWE31726.1"/>
    <property type="molecule type" value="Genomic_DNA"/>
</dbReference>
<sequence>MTTRVSIEHLERLYRDTDDPWNFRSSAYERRRFRATARALPRSRYRAVLEIGCGNGALARHIAKRCDRYLGLDAMEKPLATARAALPQARFRQTLLPAPLPRGRFDLILLSEILYFLDPAALGDLARQIDRNHPRADVLCGTWLGPSGNPLQGRQALALYCHASARRFTCLRRGPGYRLDLARGLRR</sequence>
<dbReference type="GO" id="GO:0032259">
    <property type="term" value="P:methylation"/>
    <property type="evidence" value="ECO:0007669"/>
    <property type="project" value="UniProtKB-KW"/>
</dbReference>
<name>A0A2U2CIN1_9RHOB</name>
<dbReference type="PANTHER" id="PTHR43861">
    <property type="entry name" value="TRANS-ACONITATE 2-METHYLTRANSFERASE-RELATED"/>
    <property type="match status" value="1"/>
</dbReference>
<dbReference type="GO" id="GO:0008757">
    <property type="term" value="F:S-adenosylmethionine-dependent methyltransferase activity"/>
    <property type="evidence" value="ECO:0007669"/>
    <property type="project" value="InterPro"/>
</dbReference>
<dbReference type="OrthoDB" id="116799at2"/>